<reference evidence="2 3" key="1">
    <citation type="submission" date="2018-04" db="EMBL/GenBank/DDBJ databases">
        <title>Brenneria corticis sp.nov.</title>
        <authorList>
            <person name="Li Y."/>
        </authorList>
    </citation>
    <scope>NUCLEOTIDE SEQUENCE [LARGE SCALE GENOMIC DNA]</scope>
    <source>
        <strain evidence="2 3">LMG 27715</strain>
    </source>
</reference>
<feature type="domain" description="DUF1989" evidence="1">
    <location>
        <begin position="14"/>
        <end position="186"/>
    </location>
</feature>
<protein>
    <submittedName>
        <fullName evidence="2">Urea carboxylase</fullName>
    </submittedName>
</protein>
<gene>
    <name evidence="2" type="ORF">B4923_10835</name>
</gene>
<proteinExistence type="predicted"/>
<keyword evidence="3" id="KW-1185">Reference proteome</keyword>
<dbReference type="EMBL" id="QDKJ01000007">
    <property type="protein sequence ID" value="PWC12333.1"/>
    <property type="molecule type" value="Genomic_DNA"/>
</dbReference>
<dbReference type="PANTHER" id="PTHR31527">
    <property type="entry name" value="RE64534P"/>
    <property type="match status" value="1"/>
</dbReference>
<name>A0A2U1TSF0_9GAMM</name>
<organism evidence="2 3">
    <name type="scientific">Brenneria roseae subsp. americana</name>
    <dbReference type="NCBI Taxonomy" id="1508507"/>
    <lineage>
        <taxon>Bacteria</taxon>
        <taxon>Pseudomonadati</taxon>
        <taxon>Pseudomonadota</taxon>
        <taxon>Gammaproteobacteria</taxon>
        <taxon>Enterobacterales</taxon>
        <taxon>Pectobacteriaceae</taxon>
        <taxon>Brenneria</taxon>
    </lineage>
</organism>
<dbReference type="InterPro" id="IPR017792">
    <property type="entry name" value="UAAP1"/>
</dbReference>
<dbReference type="PANTHER" id="PTHR31527:SF0">
    <property type="entry name" value="RE64534P"/>
    <property type="match status" value="1"/>
</dbReference>
<dbReference type="InterPro" id="IPR018959">
    <property type="entry name" value="DUF1989"/>
</dbReference>
<dbReference type="Proteomes" id="UP000245138">
    <property type="component" value="Unassembled WGS sequence"/>
</dbReference>
<dbReference type="NCBIfam" id="TIGR03425">
    <property type="entry name" value="urea_degr_2"/>
    <property type="match status" value="1"/>
</dbReference>
<evidence type="ECO:0000313" key="2">
    <source>
        <dbReference type="EMBL" id="PWC12333.1"/>
    </source>
</evidence>
<accession>A0A2U1TSF0</accession>
<dbReference type="RefSeq" id="WP_109054377.1">
    <property type="nucleotide sequence ID" value="NZ_QDKJ01000007.1"/>
</dbReference>
<sequence>MTNPLILQSALYEETVPGGGHTSFVLRRGQLLRITDIEGDANVSLMLLNAAQTSERLNLPDTLKGQHTAKLTAGHCLYSDMGRVLAAITADTCGWHDSFGGVLNAKEVEEKYGQGRYQEQRNAFHRNGVDNLLVEMGKWNLNLQDLLMVVNLFSKVTVDETGRFRFQPGNAKAGDYIELYAPMDTLVILTALQHPMDTNPHYSPKPVQLNWFQPNSDGITELCRHSRAENARAFHNTERQYL</sequence>
<comment type="caution">
    <text evidence="2">The sequence shown here is derived from an EMBL/GenBank/DDBJ whole genome shotgun (WGS) entry which is preliminary data.</text>
</comment>
<dbReference type="Pfam" id="PF09347">
    <property type="entry name" value="DUF1989"/>
    <property type="match status" value="1"/>
</dbReference>
<dbReference type="AlphaFoldDB" id="A0A2U1TSF0"/>
<evidence type="ECO:0000313" key="3">
    <source>
        <dbReference type="Proteomes" id="UP000245138"/>
    </source>
</evidence>
<dbReference type="OrthoDB" id="5298498at2"/>
<evidence type="ECO:0000259" key="1">
    <source>
        <dbReference type="Pfam" id="PF09347"/>
    </source>
</evidence>